<evidence type="ECO:0000256" key="2">
    <source>
        <dbReference type="ARBA" id="ARBA00022801"/>
    </source>
</evidence>
<dbReference type="Gene3D" id="3.90.79.10">
    <property type="entry name" value="Nucleoside Triphosphate Pyrophosphohydrolase"/>
    <property type="match status" value="1"/>
</dbReference>
<gene>
    <name evidence="4" type="ORF">DLM46_10760</name>
</gene>
<dbReference type="Pfam" id="PF00293">
    <property type="entry name" value="NUDIX"/>
    <property type="match status" value="1"/>
</dbReference>
<keyword evidence="5" id="KW-1185">Reference proteome</keyword>
<dbReference type="InterPro" id="IPR000086">
    <property type="entry name" value="NUDIX_hydrolase_dom"/>
</dbReference>
<dbReference type="SUPFAM" id="SSF55811">
    <property type="entry name" value="Nudix"/>
    <property type="match status" value="1"/>
</dbReference>
<reference evidence="5" key="1">
    <citation type="submission" date="2018-05" db="EMBL/GenBank/DDBJ databases">
        <authorList>
            <person name="Feng T."/>
        </authorList>
    </citation>
    <scope>NUCLEOTIDE SEQUENCE [LARGE SCALE GENOMIC DNA]</scope>
    <source>
        <strain evidence="5">S27</strain>
    </source>
</reference>
<dbReference type="AlphaFoldDB" id="A0A370NAT6"/>
<dbReference type="InterPro" id="IPR015797">
    <property type="entry name" value="NUDIX_hydrolase-like_dom_sf"/>
</dbReference>
<evidence type="ECO:0000313" key="5">
    <source>
        <dbReference type="Proteomes" id="UP000254875"/>
    </source>
</evidence>
<dbReference type="PANTHER" id="PTHR43046:SF14">
    <property type="entry name" value="MUTT_NUDIX FAMILY PROTEIN"/>
    <property type="match status" value="1"/>
</dbReference>
<organism evidence="4 5">
    <name type="scientific">Paraburkholderia lacunae</name>
    <dbReference type="NCBI Taxonomy" id="2211104"/>
    <lineage>
        <taxon>Bacteria</taxon>
        <taxon>Pseudomonadati</taxon>
        <taxon>Pseudomonadota</taxon>
        <taxon>Betaproteobacteria</taxon>
        <taxon>Burkholderiales</taxon>
        <taxon>Burkholderiaceae</taxon>
        <taxon>Paraburkholderia</taxon>
    </lineage>
</organism>
<dbReference type="InterPro" id="IPR020476">
    <property type="entry name" value="Nudix_hydrolase"/>
</dbReference>
<dbReference type="CDD" id="cd04667">
    <property type="entry name" value="NUDIX_Hydrolase"/>
    <property type="match status" value="1"/>
</dbReference>
<dbReference type="Proteomes" id="UP000254875">
    <property type="component" value="Unassembled WGS sequence"/>
</dbReference>
<name>A0A370NAT6_9BURK</name>
<dbReference type="GO" id="GO:0016787">
    <property type="term" value="F:hydrolase activity"/>
    <property type="evidence" value="ECO:0007669"/>
    <property type="project" value="UniProtKB-KW"/>
</dbReference>
<sequence length="160" mass="17917">MKQRATVVCRQGTRVLLVGREQSRWSLPGGRPEVGETLEDAALRELFEETCLRAAALKFMFEFAGAHTRHHVFVAEVAQGQFPVPSNEIAHCWWAKVTDVPKLATSVSTKGIVSLLAMDTRRPLRLQNRRERAQSFVQNLRLALQEGSNQGQLCFTNAEG</sequence>
<keyword evidence="2 4" id="KW-0378">Hydrolase</keyword>
<dbReference type="PRINTS" id="PR00502">
    <property type="entry name" value="NUDIXFAMILY"/>
</dbReference>
<proteinExistence type="predicted"/>
<feature type="domain" description="Nudix hydrolase" evidence="3">
    <location>
        <begin position="1"/>
        <end position="119"/>
    </location>
</feature>
<dbReference type="OrthoDB" id="9791228at2"/>
<dbReference type="RefSeq" id="WP_115100754.1">
    <property type="nucleotide sequence ID" value="NZ_QHKS01000006.1"/>
</dbReference>
<comment type="caution">
    <text evidence="4">The sequence shown here is derived from an EMBL/GenBank/DDBJ whole genome shotgun (WGS) entry which is preliminary data.</text>
</comment>
<evidence type="ECO:0000313" key="4">
    <source>
        <dbReference type="EMBL" id="RDK02727.1"/>
    </source>
</evidence>
<dbReference type="PROSITE" id="PS51462">
    <property type="entry name" value="NUDIX"/>
    <property type="match status" value="1"/>
</dbReference>
<dbReference type="EMBL" id="QHKS01000006">
    <property type="protein sequence ID" value="RDK02727.1"/>
    <property type="molecule type" value="Genomic_DNA"/>
</dbReference>
<protein>
    <submittedName>
        <fullName evidence="4">NUDIX hydrolase</fullName>
    </submittedName>
</protein>
<accession>A0A370NAT6</accession>
<comment type="cofactor">
    <cofactor evidence="1">
        <name>Mg(2+)</name>
        <dbReference type="ChEBI" id="CHEBI:18420"/>
    </cofactor>
</comment>
<evidence type="ECO:0000259" key="3">
    <source>
        <dbReference type="PROSITE" id="PS51462"/>
    </source>
</evidence>
<evidence type="ECO:0000256" key="1">
    <source>
        <dbReference type="ARBA" id="ARBA00001946"/>
    </source>
</evidence>
<dbReference type="PANTHER" id="PTHR43046">
    <property type="entry name" value="GDP-MANNOSE MANNOSYL HYDROLASE"/>
    <property type="match status" value="1"/>
</dbReference>